<feature type="non-terminal residue" evidence="2">
    <location>
        <position position="1"/>
    </location>
</feature>
<name>X1S5I4_9ZZZZ</name>
<sequence>WGDSKIVLAPIPAPGALLLGSIGVVIVGWLRRKVGGI</sequence>
<protein>
    <submittedName>
        <fullName evidence="2">Uncharacterized protein</fullName>
    </submittedName>
</protein>
<keyword evidence="1" id="KW-0472">Membrane</keyword>
<keyword evidence="1" id="KW-1133">Transmembrane helix</keyword>
<reference evidence="2" key="1">
    <citation type="journal article" date="2014" name="Front. Microbiol.">
        <title>High frequency of phylogenetically diverse reductive dehalogenase-homologous genes in deep subseafloor sedimentary metagenomes.</title>
        <authorList>
            <person name="Kawai M."/>
            <person name="Futagami T."/>
            <person name="Toyoda A."/>
            <person name="Takaki Y."/>
            <person name="Nishi S."/>
            <person name="Hori S."/>
            <person name="Arai W."/>
            <person name="Tsubouchi T."/>
            <person name="Morono Y."/>
            <person name="Uchiyama I."/>
            <person name="Ito T."/>
            <person name="Fujiyama A."/>
            <person name="Inagaki F."/>
            <person name="Takami H."/>
        </authorList>
    </citation>
    <scope>NUCLEOTIDE SEQUENCE</scope>
    <source>
        <strain evidence="2">Expedition CK06-06</strain>
    </source>
</reference>
<keyword evidence="1" id="KW-0812">Transmembrane</keyword>
<accession>X1S5I4</accession>
<organism evidence="2">
    <name type="scientific">marine sediment metagenome</name>
    <dbReference type="NCBI Taxonomy" id="412755"/>
    <lineage>
        <taxon>unclassified sequences</taxon>
        <taxon>metagenomes</taxon>
        <taxon>ecological metagenomes</taxon>
    </lineage>
</organism>
<evidence type="ECO:0000256" key="1">
    <source>
        <dbReference type="SAM" id="Phobius"/>
    </source>
</evidence>
<feature type="transmembrane region" description="Helical" evidence="1">
    <location>
        <begin position="6"/>
        <end position="30"/>
    </location>
</feature>
<dbReference type="EMBL" id="BARW01003073">
    <property type="protein sequence ID" value="GAI63044.1"/>
    <property type="molecule type" value="Genomic_DNA"/>
</dbReference>
<dbReference type="AlphaFoldDB" id="X1S5I4"/>
<proteinExistence type="predicted"/>
<gene>
    <name evidence="2" type="ORF">S12H4_08071</name>
</gene>
<comment type="caution">
    <text evidence="2">The sequence shown here is derived from an EMBL/GenBank/DDBJ whole genome shotgun (WGS) entry which is preliminary data.</text>
</comment>
<evidence type="ECO:0000313" key="2">
    <source>
        <dbReference type="EMBL" id="GAI63044.1"/>
    </source>
</evidence>